<dbReference type="Proteomes" id="UP000053989">
    <property type="component" value="Unassembled WGS sequence"/>
</dbReference>
<dbReference type="HOGENOM" id="CLU_171507_0_0_1"/>
<name>A0A0C3DF95_9AGAM</name>
<dbReference type="OrthoDB" id="2430314at2759"/>
<gene>
    <name evidence="2" type="ORF">SCLCIDRAFT_126204</name>
</gene>
<proteinExistence type="predicted"/>
<reference evidence="2 3" key="1">
    <citation type="submission" date="2014-04" db="EMBL/GenBank/DDBJ databases">
        <authorList>
            <consortium name="DOE Joint Genome Institute"/>
            <person name="Kuo A."/>
            <person name="Kohler A."/>
            <person name="Nagy L.G."/>
            <person name="Floudas D."/>
            <person name="Copeland A."/>
            <person name="Barry K.W."/>
            <person name="Cichocki N."/>
            <person name="Veneault-Fourrey C."/>
            <person name="LaButti K."/>
            <person name="Lindquist E.A."/>
            <person name="Lipzen A."/>
            <person name="Lundell T."/>
            <person name="Morin E."/>
            <person name="Murat C."/>
            <person name="Sun H."/>
            <person name="Tunlid A."/>
            <person name="Henrissat B."/>
            <person name="Grigoriev I.V."/>
            <person name="Hibbett D.S."/>
            <person name="Martin F."/>
            <person name="Nordberg H.P."/>
            <person name="Cantor M.N."/>
            <person name="Hua S.X."/>
        </authorList>
    </citation>
    <scope>NUCLEOTIDE SEQUENCE [LARGE SCALE GENOMIC DNA]</scope>
    <source>
        <strain evidence="2 3">Foug A</strain>
    </source>
</reference>
<keyword evidence="3" id="KW-1185">Reference proteome</keyword>
<protein>
    <recommendedName>
        <fullName evidence="1">DUF8040 domain-containing protein</fullName>
    </recommendedName>
</protein>
<dbReference type="InterPro" id="IPR058353">
    <property type="entry name" value="DUF8040"/>
</dbReference>
<organism evidence="2 3">
    <name type="scientific">Scleroderma citrinum Foug A</name>
    <dbReference type="NCBI Taxonomy" id="1036808"/>
    <lineage>
        <taxon>Eukaryota</taxon>
        <taxon>Fungi</taxon>
        <taxon>Dikarya</taxon>
        <taxon>Basidiomycota</taxon>
        <taxon>Agaricomycotina</taxon>
        <taxon>Agaricomycetes</taxon>
        <taxon>Agaricomycetidae</taxon>
        <taxon>Boletales</taxon>
        <taxon>Sclerodermatineae</taxon>
        <taxon>Sclerodermataceae</taxon>
        <taxon>Scleroderma</taxon>
    </lineage>
</organism>
<sequence length="110" mass="12465">MDINPVDDPSEETWQSALQPAAILISAIISLTATIIECNKVRKVPEPYHTSALSGKAWLIGLLLGHPEWICCKLGVHAHVFMRLVDELRELKHDDSKFISLEEQVRIFLY</sequence>
<dbReference type="Pfam" id="PF26138">
    <property type="entry name" value="DUF8040"/>
    <property type="match status" value="1"/>
</dbReference>
<dbReference type="STRING" id="1036808.A0A0C3DF95"/>
<dbReference type="InParanoid" id="A0A0C3DF95"/>
<accession>A0A0C3DF95</accession>
<reference evidence="3" key="2">
    <citation type="submission" date="2015-01" db="EMBL/GenBank/DDBJ databases">
        <title>Evolutionary Origins and Diversification of the Mycorrhizal Mutualists.</title>
        <authorList>
            <consortium name="DOE Joint Genome Institute"/>
            <consortium name="Mycorrhizal Genomics Consortium"/>
            <person name="Kohler A."/>
            <person name="Kuo A."/>
            <person name="Nagy L.G."/>
            <person name="Floudas D."/>
            <person name="Copeland A."/>
            <person name="Barry K.W."/>
            <person name="Cichocki N."/>
            <person name="Veneault-Fourrey C."/>
            <person name="LaButti K."/>
            <person name="Lindquist E.A."/>
            <person name="Lipzen A."/>
            <person name="Lundell T."/>
            <person name="Morin E."/>
            <person name="Murat C."/>
            <person name="Riley R."/>
            <person name="Ohm R."/>
            <person name="Sun H."/>
            <person name="Tunlid A."/>
            <person name="Henrissat B."/>
            <person name="Grigoriev I.V."/>
            <person name="Hibbett D.S."/>
            <person name="Martin F."/>
        </authorList>
    </citation>
    <scope>NUCLEOTIDE SEQUENCE [LARGE SCALE GENOMIC DNA]</scope>
    <source>
        <strain evidence="3">Foug A</strain>
    </source>
</reference>
<feature type="domain" description="DUF8040" evidence="1">
    <location>
        <begin position="50"/>
        <end position="110"/>
    </location>
</feature>
<evidence type="ECO:0000313" key="3">
    <source>
        <dbReference type="Proteomes" id="UP000053989"/>
    </source>
</evidence>
<dbReference type="EMBL" id="KN822074">
    <property type="protein sequence ID" value="KIM59390.1"/>
    <property type="molecule type" value="Genomic_DNA"/>
</dbReference>
<feature type="non-terminal residue" evidence="2">
    <location>
        <position position="110"/>
    </location>
</feature>
<evidence type="ECO:0000313" key="2">
    <source>
        <dbReference type="EMBL" id="KIM59390.1"/>
    </source>
</evidence>
<evidence type="ECO:0000259" key="1">
    <source>
        <dbReference type="Pfam" id="PF26138"/>
    </source>
</evidence>
<dbReference type="AlphaFoldDB" id="A0A0C3DF95"/>